<name>A0AAV1MAP8_9CAUD</name>
<evidence type="ECO:0000313" key="4">
    <source>
        <dbReference type="Proteomes" id="UP001497546"/>
    </source>
</evidence>
<proteinExistence type="predicted"/>
<feature type="domain" description="Sialate O-acetylesterase" evidence="2">
    <location>
        <begin position="40"/>
        <end position="270"/>
    </location>
</feature>
<keyword evidence="1" id="KW-0378">Hydrolase</keyword>
<protein>
    <submittedName>
        <fullName evidence="3">Tail fiber protein</fullName>
    </submittedName>
</protein>
<accession>A0AAV1MAP8</accession>
<dbReference type="InterPro" id="IPR005181">
    <property type="entry name" value="SASA"/>
</dbReference>
<keyword evidence="4" id="KW-1185">Reference proteome</keyword>
<dbReference type="Pfam" id="PF03629">
    <property type="entry name" value="SASA"/>
    <property type="match status" value="1"/>
</dbReference>
<evidence type="ECO:0000259" key="2">
    <source>
        <dbReference type="Pfam" id="PF03629"/>
    </source>
</evidence>
<dbReference type="EMBL" id="OY976571">
    <property type="protein sequence ID" value="CAK6589138.1"/>
    <property type="molecule type" value="Genomic_DNA"/>
</dbReference>
<gene>
    <name evidence="3" type="ORF">K48PH164C1_LOCUS50</name>
</gene>
<sequence>MLNNLNQPKGSTIGVLKDGRTIQQAIDQLGYLPKFTGVYDIIITYGQSNSAGEAILSGSTAGFPQPLPASLMYDFTDGTIKPIIQNIVSANGVASSGHAWGEFANEWYRLSGRGSVVVHCGRGAQTIQALSKGQSNNYYSRMVDGVAAAKARMAAQGLTIGKVYFMFHQGESDMSSFTPFDTYRGLMIQLNDDVVADMGVDLFCNFTVGCPANRQEYTWATIQNAQRYCTRGRDNMVTVFDGCPSFLLRDGNIGTEGVHYTQRGYNLMGREGARGLWSKESSGITSKTVPDLEMYSKSVAPWAAAQDVNASIRWAGSTNSWALLQRSNDIGRWHPSNINGIRTATDGNSLEFIVADKASNWFNVRASVNRGLVAQGFKATAEIITMDLDYIVKAVVYCDVEFIVNTVTGEIRAMRTSATPGWLGRNITATVVAPGVVNITHGQSSGYAQATYYGSADGTLTAATVSVNCPDSATTRVNCSVTVNDQNPWVAVRIPNVLIKPDTLYDADATIQISGTYAPEF</sequence>
<evidence type="ECO:0000313" key="3">
    <source>
        <dbReference type="EMBL" id="CAK6589138.1"/>
    </source>
</evidence>
<dbReference type="Proteomes" id="UP001497546">
    <property type="component" value="Chromosome"/>
</dbReference>
<dbReference type="InterPro" id="IPR036514">
    <property type="entry name" value="SGNH_hydro_sf"/>
</dbReference>
<dbReference type="Gene3D" id="3.40.50.1110">
    <property type="entry name" value="SGNH hydrolase"/>
    <property type="match status" value="1"/>
</dbReference>
<dbReference type="SUPFAM" id="SSF52266">
    <property type="entry name" value="SGNH hydrolase"/>
    <property type="match status" value="1"/>
</dbReference>
<organism evidence="3 4">
    <name type="scientific">Klebsiella phage vB_Kpl_K48PH164C1</name>
    <dbReference type="NCBI Taxonomy" id="3071613"/>
    <lineage>
        <taxon>Viruses</taxon>
        <taxon>Duplodnaviria</taxon>
        <taxon>Heunggongvirae</taxon>
        <taxon>Uroviricota</taxon>
        <taxon>Caudoviricetes</taxon>
        <taxon>Autographivirales</taxon>
        <taxon>Autotranscriptaviridae</taxon>
        <taxon>Studiervirinae</taxon>
        <taxon>Przondovirus</taxon>
        <taxon>Przondovirus K48PH164C1</taxon>
    </lineage>
</organism>
<reference evidence="3 4" key="1">
    <citation type="submission" date="2023-10" db="EMBL/GenBank/DDBJ databases">
        <authorList>
            <person name="Robby Concha-Eloko"/>
            <person name="Pilar Barberan- Martinez"/>
            <person name="Rafael Sanjuan"/>
            <person name="Pilar Domingo-Calap"/>
        </authorList>
    </citation>
    <scope>NUCLEOTIDE SEQUENCE [LARGE SCALE GENOMIC DNA]</scope>
</reference>
<evidence type="ECO:0000256" key="1">
    <source>
        <dbReference type="ARBA" id="ARBA00022801"/>
    </source>
</evidence>
<dbReference type="GO" id="GO:0016787">
    <property type="term" value="F:hydrolase activity"/>
    <property type="evidence" value="ECO:0007669"/>
    <property type="project" value="UniProtKB-KW"/>
</dbReference>